<dbReference type="GO" id="GO:0022857">
    <property type="term" value="F:transmembrane transporter activity"/>
    <property type="evidence" value="ECO:0007669"/>
    <property type="project" value="InterPro"/>
</dbReference>
<evidence type="ECO:0000256" key="3">
    <source>
        <dbReference type="ARBA" id="ARBA00022448"/>
    </source>
</evidence>
<evidence type="ECO:0000256" key="1">
    <source>
        <dbReference type="ARBA" id="ARBA00004141"/>
    </source>
</evidence>
<feature type="transmembrane region" description="Helical" evidence="8">
    <location>
        <begin position="134"/>
        <end position="157"/>
    </location>
</feature>
<name>A0A8J2NF65_FUSEQ</name>
<feature type="transmembrane region" description="Helical" evidence="8">
    <location>
        <begin position="169"/>
        <end position="189"/>
    </location>
</feature>
<feature type="transmembrane region" description="Helical" evidence="8">
    <location>
        <begin position="335"/>
        <end position="360"/>
    </location>
</feature>
<accession>A0A8J2NF65</accession>
<dbReference type="GO" id="GO:0016020">
    <property type="term" value="C:membrane"/>
    <property type="evidence" value="ECO:0007669"/>
    <property type="project" value="UniProtKB-SubCell"/>
</dbReference>
<feature type="compositionally biased region" description="Polar residues" evidence="7">
    <location>
        <begin position="1"/>
        <end position="13"/>
    </location>
</feature>
<evidence type="ECO:0000256" key="4">
    <source>
        <dbReference type="ARBA" id="ARBA00022692"/>
    </source>
</evidence>
<feature type="transmembrane region" description="Helical" evidence="8">
    <location>
        <begin position="400"/>
        <end position="421"/>
    </location>
</feature>
<evidence type="ECO:0000313" key="11">
    <source>
        <dbReference type="Proteomes" id="UP000693738"/>
    </source>
</evidence>
<dbReference type="InterPro" id="IPR020846">
    <property type="entry name" value="MFS_dom"/>
</dbReference>
<keyword evidence="4 8" id="KW-0812">Transmembrane</keyword>
<evidence type="ECO:0000313" key="10">
    <source>
        <dbReference type="EMBL" id="CAG7557870.1"/>
    </source>
</evidence>
<gene>
    <name evidence="10" type="ORF">FEQUK3_LOCUS3604</name>
</gene>
<dbReference type="Pfam" id="PF07690">
    <property type="entry name" value="MFS_1"/>
    <property type="match status" value="1"/>
</dbReference>
<comment type="subcellular location">
    <subcellularLocation>
        <location evidence="1">Membrane</location>
        <topology evidence="1">Multi-pass membrane protein</topology>
    </subcellularLocation>
</comment>
<evidence type="ECO:0000259" key="9">
    <source>
        <dbReference type="PROSITE" id="PS50850"/>
    </source>
</evidence>
<comment type="similarity">
    <text evidence="2">Belongs to the major facilitator superfamily. Monocarboxylate porter (TC 2.A.1.13) family.</text>
</comment>
<proteinExistence type="inferred from homology"/>
<dbReference type="PROSITE" id="PS50850">
    <property type="entry name" value="MFS"/>
    <property type="match status" value="1"/>
</dbReference>
<dbReference type="AlphaFoldDB" id="A0A8J2NF65"/>
<feature type="transmembrane region" description="Helical" evidence="8">
    <location>
        <begin position="372"/>
        <end position="394"/>
    </location>
</feature>
<reference evidence="10" key="1">
    <citation type="submission" date="2021-05" db="EMBL/GenBank/DDBJ databases">
        <authorList>
            <person name="Khan N."/>
        </authorList>
    </citation>
    <scope>NUCLEOTIDE SEQUENCE</scope>
</reference>
<dbReference type="EMBL" id="CAJSTJ010000121">
    <property type="protein sequence ID" value="CAG7557870.1"/>
    <property type="molecule type" value="Genomic_DNA"/>
</dbReference>
<feature type="transmembrane region" description="Helical" evidence="8">
    <location>
        <begin position="311"/>
        <end position="329"/>
    </location>
</feature>
<organism evidence="10 11">
    <name type="scientific">Fusarium equiseti</name>
    <name type="common">Fusarium scirpi</name>
    <dbReference type="NCBI Taxonomy" id="61235"/>
    <lineage>
        <taxon>Eukaryota</taxon>
        <taxon>Fungi</taxon>
        <taxon>Dikarya</taxon>
        <taxon>Ascomycota</taxon>
        <taxon>Pezizomycotina</taxon>
        <taxon>Sordariomycetes</taxon>
        <taxon>Hypocreomycetidae</taxon>
        <taxon>Hypocreales</taxon>
        <taxon>Nectriaceae</taxon>
        <taxon>Fusarium</taxon>
        <taxon>Fusarium incarnatum-equiseti species complex</taxon>
    </lineage>
</organism>
<comment type="caution">
    <text evidence="10">The sequence shown here is derived from an EMBL/GenBank/DDBJ whole genome shotgun (WGS) entry which is preliminary data.</text>
</comment>
<keyword evidence="6 8" id="KW-0472">Membrane</keyword>
<dbReference type="PANTHER" id="PTHR11360">
    <property type="entry name" value="MONOCARBOXYLATE TRANSPORTER"/>
    <property type="match status" value="1"/>
</dbReference>
<keyword evidence="3" id="KW-0813">Transport</keyword>
<feature type="region of interest" description="Disordered" evidence="7">
    <location>
        <begin position="1"/>
        <end position="34"/>
    </location>
</feature>
<keyword evidence="5 8" id="KW-1133">Transmembrane helix</keyword>
<protein>
    <recommendedName>
        <fullName evidence="9">Major facilitator superfamily (MFS) profile domain-containing protein</fullName>
    </recommendedName>
</protein>
<feature type="domain" description="Major facilitator superfamily (MFS) profile" evidence="9">
    <location>
        <begin position="245"/>
        <end position="433"/>
    </location>
</feature>
<evidence type="ECO:0000256" key="5">
    <source>
        <dbReference type="ARBA" id="ARBA00022989"/>
    </source>
</evidence>
<evidence type="ECO:0000256" key="7">
    <source>
        <dbReference type="SAM" id="MobiDB-lite"/>
    </source>
</evidence>
<evidence type="ECO:0000256" key="8">
    <source>
        <dbReference type="SAM" id="Phobius"/>
    </source>
</evidence>
<feature type="transmembrane region" description="Helical" evidence="8">
    <location>
        <begin position="42"/>
        <end position="70"/>
    </location>
</feature>
<feature type="transmembrane region" description="Helical" evidence="8">
    <location>
        <begin position="82"/>
        <end position="108"/>
    </location>
</feature>
<dbReference type="PANTHER" id="PTHR11360:SF224">
    <property type="entry name" value="MAJOR FACILITATOR SUPERFAMILY (MFS) PROFILE DOMAIN-CONTAINING PROTEIN-RELATED"/>
    <property type="match status" value="1"/>
</dbReference>
<evidence type="ECO:0000256" key="6">
    <source>
        <dbReference type="ARBA" id="ARBA00023136"/>
    </source>
</evidence>
<sequence>MHQKINEINSQDPMISEKVQPEAPNPIPITSKPDYPEGGREAWLVVLGGWFGLFCTFGLVTCVGVFLEYYQTGPLADYTPSTISWITSLQVFFQVGGSVIVCLLSFMLGDDTDERSGDAFMILMDRVGFFLSQYYQILLSQAIVSSLGSGAIFTASLTSATSYFHKKRGTVFGIINSGSSAGGVVLPIMLSRLFKTIGFAWTMRVVGFMFLAFCAISCVLIKSRLPPKPRPFAVSDYKRCLKEPVMLLTMLGGFLFFWGMFLPLSYIIIQAKASGVSEGLVPYLLPIVNGISLIGRLTAGAFADKIGQFNCMLMITSFTGILTLVLWIPGSSNTAAIVAYAVAFGFGSGGYVSIFPGCVAQISPMEEIGMRIGLASLVNAFGALTGSPLGGALISGGDSFLGLQLFCGCTMIASVFVYGAARYVQIGFRWAKI</sequence>
<dbReference type="InterPro" id="IPR011701">
    <property type="entry name" value="MFS"/>
</dbReference>
<feature type="transmembrane region" description="Helical" evidence="8">
    <location>
        <begin position="201"/>
        <end position="221"/>
    </location>
</feature>
<dbReference type="InterPro" id="IPR050327">
    <property type="entry name" value="Proton-linked_MCT"/>
</dbReference>
<feature type="transmembrane region" description="Helical" evidence="8">
    <location>
        <begin position="280"/>
        <end position="299"/>
    </location>
</feature>
<feature type="transmembrane region" description="Helical" evidence="8">
    <location>
        <begin position="245"/>
        <end position="268"/>
    </location>
</feature>
<evidence type="ECO:0000256" key="2">
    <source>
        <dbReference type="ARBA" id="ARBA00006727"/>
    </source>
</evidence>
<dbReference type="Proteomes" id="UP000693738">
    <property type="component" value="Unassembled WGS sequence"/>
</dbReference>